<feature type="domain" description="N-acetyltransferase" evidence="1">
    <location>
        <begin position="42"/>
        <end position="164"/>
    </location>
</feature>
<dbReference type="Pfam" id="PF13302">
    <property type="entry name" value="Acetyltransf_3"/>
    <property type="match status" value="1"/>
</dbReference>
<dbReference type="SUPFAM" id="SSF55729">
    <property type="entry name" value="Acyl-CoA N-acyltransferases (Nat)"/>
    <property type="match status" value="1"/>
</dbReference>
<dbReference type="Proteomes" id="UP000663840">
    <property type="component" value="Unassembled WGS sequence"/>
</dbReference>
<proteinExistence type="predicted"/>
<dbReference type="EMBL" id="CAJMWR010003758">
    <property type="protein sequence ID" value="CAE6469719.1"/>
    <property type="molecule type" value="Genomic_DNA"/>
</dbReference>
<dbReference type="PANTHER" id="PTHR43441">
    <property type="entry name" value="RIBOSOMAL-PROTEIN-SERINE ACETYLTRANSFERASE"/>
    <property type="match status" value="1"/>
</dbReference>
<accession>A0A8H3BYM0</accession>
<protein>
    <recommendedName>
        <fullName evidence="1">N-acetyltransferase domain-containing protein</fullName>
    </recommendedName>
</protein>
<reference evidence="2" key="1">
    <citation type="submission" date="2021-01" db="EMBL/GenBank/DDBJ databases">
        <authorList>
            <person name="Kaushik A."/>
        </authorList>
    </citation>
    <scope>NUCLEOTIDE SEQUENCE</scope>
    <source>
        <strain evidence="2">AG1-1A</strain>
    </source>
</reference>
<organism evidence="2 3">
    <name type="scientific">Rhizoctonia solani</name>
    <dbReference type="NCBI Taxonomy" id="456999"/>
    <lineage>
        <taxon>Eukaryota</taxon>
        <taxon>Fungi</taxon>
        <taxon>Dikarya</taxon>
        <taxon>Basidiomycota</taxon>
        <taxon>Agaricomycotina</taxon>
        <taxon>Agaricomycetes</taxon>
        <taxon>Cantharellales</taxon>
        <taxon>Ceratobasidiaceae</taxon>
        <taxon>Rhizoctonia</taxon>
    </lineage>
</organism>
<dbReference type="InterPro" id="IPR016181">
    <property type="entry name" value="Acyl_CoA_acyltransferase"/>
</dbReference>
<evidence type="ECO:0000313" key="3">
    <source>
        <dbReference type="Proteomes" id="UP000663840"/>
    </source>
</evidence>
<dbReference type="PANTHER" id="PTHR43441:SF5">
    <property type="entry name" value="FAMILY ACETYLTRANSFERASE, PUTATIVE-RELATED"/>
    <property type="match status" value="1"/>
</dbReference>
<evidence type="ECO:0000259" key="1">
    <source>
        <dbReference type="Pfam" id="PF13302"/>
    </source>
</evidence>
<dbReference type="InterPro" id="IPR051908">
    <property type="entry name" value="Ribosomal_N-acetyltransferase"/>
</dbReference>
<gene>
    <name evidence="2" type="ORF">RDB_LOCUS114842</name>
</gene>
<dbReference type="GO" id="GO:0008999">
    <property type="term" value="F:protein-N-terminal-alanine acetyltransferase activity"/>
    <property type="evidence" value="ECO:0007669"/>
    <property type="project" value="TreeGrafter"/>
</dbReference>
<comment type="caution">
    <text evidence="2">The sequence shown here is derived from an EMBL/GenBank/DDBJ whole genome shotgun (WGS) entry which is preliminary data.</text>
</comment>
<dbReference type="Gene3D" id="3.40.630.30">
    <property type="match status" value="1"/>
</dbReference>
<name>A0A8H3BYM0_9AGAM</name>
<dbReference type="AlphaFoldDB" id="A0A8H3BYM0"/>
<dbReference type="InterPro" id="IPR000182">
    <property type="entry name" value="GNAT_dom"/>
</dbReference>
<evidence type="ECO:0000313" key="2">
    <source>
        <dbReference type="EMBL" id="CAE6469719.1"/>
    </source>
</evidence>
<dbReference type="GO" id="GO:1990189">
    <property type="term" value="F:protein N-terminal-serine acetyltransferase activity"/>
    <property type="evidence" value="ECO:0007669"/>
    <property type="project" value="TreeGrafter"/>
</dbReference>
<sequence>MASGYVNNYIPPLPKSPIVLPDLSKPYDVNFCFPVKPLETDRVKLVPFIPYLHAAALFNAIIANPETMRYMPFSTPNTLEEFEVFFEDFFRRDPGRCLYVVLDKTRLAPKDETDSEKAKSALMGTLDYINGLRELSTAEVAFVIVFPQYQRTHVNTHAVGLLMHPQAAERLGSKFEGIIRWQRPLPAGRESSAPFRSDDSLGLPGRHTAMLAICWDDWENGGKEHIQKLVNRKT</sequence>